<dbReference type="GO" id="GO:0006032">
    <property type="term" value="P:chitin catabolic process"/>
    <property type="evidence" value="ECO:0007669"/>
    <property type="project" value="UniProtKB-KW"/>
</dbReference>
<dbReference type="PROSITE" id="PS00026">
    <property type="entry name" value="CHIT_BIND_I_1"/>
    <property type="match status" value="1"/>
</dbReference>
<comment type="caution">
    <text evidence="8">Lacks conserved residue(s) required for the propagation of feature annotation.</text>
</comment>
<dbReference type="PROSITE" id="PS50941">
    <property type="entry name" value="CHIT_BIND_I_2"/>
    <property type="match status" value="1"/>
</dbReference>
<dbReference type="PROSITE" id="PS01095">
    <property type="entry name" value="GH18_1"/>
    <property type="match status" value="1"/>
</dbReference>
<feature type="compositionally biased region" description="Low complexity" evidence="10">
    <location>
        <begin position="7"/>
        <end position="79"/>
    </location>
</feature>
<dbReference type="SUPFAM" id="SSF51445">
    <property type="entry name" value="(Trans)glycosidases"/>
    <property type="match status" value="1"/>
</dbReference>
<dbReference type="Gene3D" id="3.10.50.10">
    <property type="match status" value="1"/>
</dbReference>
<dbReference type="Pfam" id="PF00704">
    <property type="entry name" value="Glyco_hydro_18"/>
    <property type="match status" value="1"/>
</dbReference>
<keyword evidence="4" id="KW-0146">Chitin degradation</keyword>
<dbReference type="GO" id="GO:0008843">
    <property type="term" value="F:endochitinase activity"/>
    <property type="evidence" value="ECO:0007669"/>
    <property type="project" value="UniProtKB-EC"/>
</dbReference>
<evidence type="ECO:0000259" key="11">
    <source>
        <dbReference type="PROSITE" id="PS50048"/>
    </source>
</evidence>
<dbReference type="SUPFAM" id="SSF57016">
    <property type="entry name" value="Plant lectins/antimicrobial peptides"/>
    <property type="match status" value="1"/>
</dbReference>
<protein>
    <recommendedName>
        <fullName evidence="16">Chitinase</fullName>
    </recommendedName>
</protein>
<feature type="domain" description="GH18" evidence="13">
    <location>
        <begin position="777"/>
        <end position="1155"/>
    </location>
</feature>
<dbReference type="InterPro" id="IPR018371">
    <property type="entry name" value="Chitin-binding_1_CS"/>
</dbReference>
<evidence type="ECO:0000259" key="12">
    <source>
        <dbReference type="PROSITE" id="PS50941"/>
    </source>
</evidence>
<evidence type="ECO:0000256" key="4">
    <source>
        <dbReference type="ARBA" id="ARBA00023024"/>
    </source>
</evidence>
<dbReference type="CDD" id="cd00067">
    <property type="entry name" value="GAL4"/>
    <property type="match status" value="1"/>
</dbReference>
<feature type="compositionally biased region" description="Polar residues" evidence="10">
    <location>
        <begin position="392"/>
        <end position="401"/>
    </location>
</feature>
<dbReference type="SMART" id="SM00066">
    <property type="entry name" value="GAL4"/>
    <property type="match status" value="1"/>
</dbReference>
<dbReference type="InterPro" id="IPR017853">
    <property type="entry name" value="GH"/>
</dbReference>
<reference evidence="14" key="1">
    <citation type="journal article" date="2020" name="Fungal Divers.">
        <title>Resolving the Mortierellaceae phylogeny through synthesis of multi-gene phylogenetics and phylogenomics.</title>
        <authorList>
            <person name="Vandepol N."/>
            <person name="Liber J."/>
            <person name="Desiro A."/>
            <person name="Na H."/>
            <person name="Kennedy M."/>
            <person name="Barry K."/>
            <person name="Grigoriev I.V."/>
            <person name="Miller A.N."/>
            <person name="O'Donnell K."/>
            <person name="Stajich J.E."/>
            <person name="Bonito G."/>
        </authorList>
    </citation>
    <scope>NUCLEOTIDE SEQUENCE</scope>
    <source>
        <strain evidence="14">NRRL 6426</strain>
    </source>
</reference>
<dbReference type="PROSITE" id="PS51910">
    <property type="entry name" value="GH18_2"/>
    <property type="match status" value="1"/>
</dbReference>
<dbReference type="SUPFAM" id="SSF54556">
    <property type="entry name" value="Chitinase insertion domain"/>
    <property type="match status" value="1"/>
</dbReference>
<evidence type="ECO:0000256" key="2">
    <source>
        <dbReference type="ARBA" id="ARBA00022669"/>
    </source>
</evidence>
<keyword evidence="8" id="KW-1015">Disulfide bond</keyword>
<evidence type="ECO:0000259" key="13">
    <source>
        <dbReference type="PROSITE" id="PS51910"/>
    </source>
</evidence>
<feature type="region of interest" description="Disordered" evidence="10">
    <location>
        <begin position="1"/>
        <end position="99"/>
    </location>
</feature>
<dbReference type="SMART" id="SM00270">
    <property type="entry name" value="ChtBD1"/>
    <property type="match status" value="1"/>
</dbReference>
<dbReference type="InterPro" id="IPR001223">
    <property type="entry name" value="Glyco_hydro18_cat"/>
</dbReference>
<dbReference type="Proteomes" id="UP000748756">
    <property type="component" value="Unassembled WGS sequence"/>
</dbReference>
<dbReference type="GO" id="GO:0000272">
    <property type="term" value="P:polysaccharide catabolic process"/>
    <property type="evidence" value="ECO:0007669"/>
    <property type="project" value="UniProtKB-KW"/>
</dbReference>
<dbReference type="InterPro" id="IPR050314">
    <property type="entry name" value="Glycosyl_Hydrlase_18"/>
</dbReference>
<dbReference type="PANTHER" id="PTHR11177:SF317">
    <property type="entry name" value="CHITINASE 12-RELATED"/>
    <property type="match status" value="1"/>
</dbReference>
<dbReference type="SUPFAM" id="SSF57701">
    <property type="entry name" value="Zn2/Cys6 DNA-binding domain"/>
    <property type="match status" value="1"/>
</dbReference>
<feature type="region of interest" description="Disordered" evidence="10">
    <location>
        <begin position="1381"/>
        <end position="1413"/>
    </location>
</feature>
<feature type="compositionally biased region" description="Basic residues" evidence="10">
    <location>
        <begin position="589"/>
        <end position="608"/>
    </location>
</feature>
<dbReference type="Gene3D" id="3.20.20.80">
    <property type="entry name" value="Glycosidases"/>
    <property type="match status" value="1"/>
</dbReference>
<evidence type="ECO:0000256" key="1">
    <source>
        <dbReference type="ARBA" id="ARBA00000822"/>
    </source>
</evidence>
<evidence type="ECO:0000256" key="5">
    <source>
        <dbReference type="ARBA" id="ARBA00023277"/>
    </source>
</evidence>
<dbReference type="GO" id="GO:0000981">
    <property type="term" value="F:DNA-binding transcription factor activity, RNA polymerase II-specific"/>
    <property type="evidence" value="ECO:0007669"/>
    <property type="project" value="InterPro"/>
</dbReference>
<name>A0A9P5RNR8_9FUNG</name>
<organism evidence="14 15">
    <name type="scientific">Linnemannia schmuckeri</name>
    <dbReference type="NCBI Taxonomy" id="64567"/>
    <lineage>
        <taxon>Eukaryota</taxon>
        <taxon>Fungi</taxon>
        <taxon>Fungi incertae sedis</taxon>
        <taxon>Mucoromycota</taxon>
        <taxon>Mortierellomycotina</taxon>
        <taxon>Mortierellomycetes</taxon>
        <taxon>Mortierellales</taxon>
        <taxon>Mortierellaceae</taxon>
        <taxon>Linnemannia</taxon>
    </lineage>
</organism>
<evidence type="ECO:0000256" key="3">
    <source>
        <dbReference type="ARBA" id="ARBA00022801"/>
    </source>
</evidence>
<evidence type="ECO:0000313" key="15">
    <source>
        <dbReference type="Proteomes" id="UP000748756"/>
    </source>
</evidence>
<feature type="compositionally biased region" description="Low complexity" evidence="10">
    <location>
        <begin position="147"/>
        <end position="163"/>
    </location>
</feature>
<dbReference type="InterPro" id="IPR001002">
    <property type="entry name" value="Chitin-bd_1"/>
</dbReference>
<feature type="compositionally biased region" description="Basic and acidic residues" evidence="10">
    <location>
        <begin position="609"/>
        <end position="638"/>
    </location>
</feature>
<dbReference type="InterPro" id="IPR029070">
    <property type="entry name" value="Chitinase_insertion_sf"/>
</dbReference>
<feature type="compositionally biased region" description="Low complexity" evidence="10">
    <location>
        <begin position="87"/>
        <end position="96"/>
    </location>
</feature>
<feature type="domain" description="Chitin-binding type-1" evidence="12">
    <location>
        <begin position="669"/>
        <end position="712"/>
    </location>
</feature>
<feature type="compositionally biased region" description="Basic residues" evidence="10">
    <location>
        <begin position="1457"/>
        <end position="1471"/>
    </location>
</feature>
<dbReference type="InterPro" id="IPR036861">
    <property type="entry name" value="Endochitinase-like_sf"/>
</dbReference>
<dbReference type="EMBL" id="JAAAUQ010001738">
    <property type="protein sequence ID" value="KAF9134737.1"/>
    <property type="molecule type" value="Genomic_DNA"/>
</dbReference>
<keyword evidence="6 9" id="KW-0326">Glycosidase</keyword>
<feature type="region of interest" description="Disordered" evidence="10">
    <location>
        <begin position="1263"/>
        <end position="1289"/>
    </location>
</feature>
<feature type="compositionally biased region" description="Low complexity" evidence="10">
    <location>
        <begin position="116"/>
        <end position="140"/>
    </location>
</feature>
<evidence type="ECO:0008006" key="16">
    <source>
        <dbReference type="Google" id="ProtNLM"/>
    </source>
</evidence>
<feature type="compositionally biased region" description="Low complexity" evidence="10">
    <location>
        <begin position="1273"/>
        <end position="1284"/>
    </location>
</feature>
<dbReference type="InterPro" id="IPR036864">
    <property type="entry name" value="Zn2-C6_fun-type_DNA-bd_sf"/>
</dbReference>
<dbReference type="InterPro" id="IPR011583">
    <property type="entry name" value="Chitinase_II/V-like_cat"/>
</dbReference>
<feature type="disulfide bond" evidence="8">
    <location>
        <begin position="685"/>
        <end position="699"/>
    </location>
</feature>
<sequence length="1490" mass="164111">MAMNIPLQQQQQQQQQQQDQLQDQSLLVKQEPQLKQEPLQLSTPQYHQQQPQQHQHFQSMSSYTSQQQQQQPSNQSQHQAYGNFHGSSNSSMNSFSTLPPNPYSLNSHLMGLSMHSGSSTPTSGGGLNSSSLAPTPTSSGMMGGNTSGSTTPSMAHASAPSSPRLSGLQYASAVSSHYNQGGPSLYHQHPYQHQQHANQHQYQSQQQPHQHSNLSSSNLTSSFYPASPPHQHQQQSYQSQHQSQQQAGSSTPSFNTLPPAPLRQTPQYAPLVPPLTDAQYAQYHQLLGSAFSSAASTPYHSNQSTPYSSMPTSPTLEYQQLSDPSLAQKPKRRQVKNACVNCQKACKKCDEGRPCTRCIKYGLSDTCVDSTRKVRKKGVKRGPYKRRPPPTQIGSASASTTPTLSHAVLAGGPVGYMSEPVTAMSSPTQSHMLPFTSSAMNQMSGPLDFGYGSNAGSNTGYSFQAQTQRMDSNSSNNYAPTYTTSYPGSSLYANPYGMSDNGNIGNTGNGNNNMPGAVKFERRAYIAYLVIALLVLLLLLSTSGEARTRNKDKDRYKDKELKEVQRHGGSGGSNGSKGQISGQQDQHAIKNKQKSANKTDKRKHAKSKGVRDNKHEKQDVDGTKNKEARKVDKKDRDKKWKKGPQQRSRKDKDEGKDKKGGRQSSMSTDIPCGPERDNCPSDRPCCSQWGYCGNDADYCLVGCQKAFGLCQLDASFSEVEADGTTTKKARHHHHHHKKARLGFNLQDKQRQFPNQDGRRFRIPATTASNKLPINGTLVNVAYFPGWTQYRGQGRSSCHQRPYLPSSIPWSSLDYVMFAFVYFDDFHRLYPADASDENLYFEINRLKMATGTRVMISIGGWSFTHPKNKREASTKYRFENMIRSPESRKVFIESCVEFCQFYGFDGVDIDYEYPSHKDRGSVTALFKEMREAFDKEGSGLVLSLAGASFQEGIQGFEMEKVAAYTDFVMIMAYDLYGAFDAVKIVNIHTALIQMPTEKHSGHSVQGAIEMYLDHGVPRNKIILGLALFGKTFILSDTTHQALPGKAVFKDGGDPTSCIDTRGDMAYNELAGLIHPAHDDGRDPKVTPLWDNDGKAFYFVYGKRHDNWVGYDDRPSLDLKLQMVTELNLAGVMWWSLDQDLDSTSDTTAMWTKKRKEKTKKKTGTIQRRAIPQVLYRMPEAEYIHGEVSVESPHVVEPVQAVEPLQAVETVRTPEQAPLVVGVAVESSSKVEPAYAIEPALSADQAAFVASETIVEQGPGTVKIEAAPSGSDRSPAAALLNPQLPADRPSSPRLQTAAVIVLGDCPQPETTPPPASLATIPLDILGRPGLVPYVASKRKRCPAVVKYPLVLPEAPVGNTVVSKGQLSPSLYFYGELELVRTQTRDRNIDDDDNSASSTGAGMSPGMEDTGASTSKMSSQIGLTRPQYIEEYLRLAKLQRLLGKAKAKVEAKGGEDHGIGRRKKKAATAKKDRKTKVIKKMLKKGIVVRDGEK</sequence>
<dbReference type="Pfam" id="PF00187">
    <property type="entry name" value="Chitin_bind_1"/>
    <property type="match status" value="1"/>
</dbReference>
<feature type="region of interest" description="Disordered" evidence="10">
    <location>
        <begin position="295"/>
        <end position="317"/>
    </location>
</feature>
<dbReference type="GO" id="GO:0008061">
    <property type="term" value="F:chitin binding"/>
    <property type="evidence" value="ECO:0007669"/>
    <property type="project" value="UniProtKB-UniRule"/>
</dbReference>
<gene>
    <name evidence="14" type="ORF">BG015_003370</name>
</gene>
<feature type="region of interest" description="Disordered" evidence="10">
    <location>
        <begin position="378"/>
        <end position="401"/>
    </location>
</feature>
<proteinExistence type="predicted"/>
<dbReference type="PROSITE" id="PS50048">
    <property type="entry name" value="ZN2_CY6_FUNGAL_2"/>
    <property type="match status" value="1"/>
</dbReference>
<dbReference type="PANTHER" id="PTHR11177">
    <property type="entry name" value="CHITINASE"/>
    <property type="match status" value="1"/>
</dbReference>
<comment type="caution">
    <text evidence="14">The sequence shown here is derived from an EMBL/GenBank/DDBJ whole genome shotgun (WGS) entry which is preliminary data.</text>
</comment>
<evidence type="ECO:0000256" key="7">
    <source>
        <dbReference type="ARBA" id="ARBA00023326"/>
    </source>
</evidence>
<keyword evidence="2 8" id="KW-0147">Chitin-binding</keyword>
<feature type="compositionally biased region" description="Low complexity" evidence="10">
    <location>
        <begin position="230"/>
        <end position="246"/>
    </location>
</feature>
<feature type="region of interest" description="Disordered" evidence="10">
    <location>
        <begin position="1447"/>
        <end position="1471"/>
    </location>
</feature>
<dbReference type="Gene3D" id="3.30.60.10">
    <property type="entry name" value="Endochitinase-like"/>
    <property type="match status" value="1"/>
</dbReference>
<dbReference type="GO" id="GO:0005576">
    <property type="term" value="C:extracellular region"/>
    <property type="evidence" value="ECO:0007669"/>
    <property type="project" value="TreeGrafter"/>
</dbReference>
<feature type="compositionally biased region" description="Low complexity" evidence="10">
    <location>
        <begin position="304"/>
        <end position="315"/>
    </location>
</feature>
<keyword evidence="5" id="KW-0119">Carbohydrate metabolism</keyword>
<dbReference type="CDD" id="cd00035">
    <property type="entry name" value="ChtBD1"/>
    <property type="match status" value="1"/>
</dbReference>
<feature type="domain" description="Zn(2)-C6 fungal-type" evidence="11">
    <location>
        <begin position="338"/>
        <end position="369"/>
    </location>
</feature>
<feature type="compositionally biased region" description="Basic and acidic residues" evidence="10">
    <location>
        <begin position="546"/>
        <end position="566"/>
    </location>
</feature>
<feature type="compositionally biased region" description="Polar residues" evidence="10">
    <location>
        <begin position="172"/>
        <end position="182"/>
    </location>
</feature>
<evidence type="ECO:0000313" key="14">
    <source>
        <dbReference type="EMBL" id="KAF9134737.1"/>
    </source>
</evidence>
<keyword evidence="3 9" id="KW-0378">Hydrolase</keyword>
<feature type="region of interest" description="Disordered" evidence="10">
    <location>
        <begin position="114"/>
        <end position="270"/>
    </location>
</feature>
<accession>A0A9P5RNR8</accession>
<feature type="compositionally biased region" description="Basic and acidic residues" evidence="10">
    <location>
        <begin position="1447"/>
        <end position="1456"/>
    </location>
</feature>
<feature type="region of interest" description="Disordered" evidence="10">
    <location>
        <begin position="546"/>
        <end position="678"/>
    </location>
</feature>
<feature type="compositionally biased region" description="Basic and acidic residues" evidence="10">
    <location>
        <begin position="648"/>
        <end position="660"/>
    </location>
</feature>
<feature type="compositionally biased region" description="Polar residues" evidence="10">
    <location>
        <begin position="247"/>
        <end position="256"/>
    </location>
</feature>
<dbReference type="InterPro" id="IPR001138">
    <property type="entry name" value="Zn2Cys6_DnaBD"/>
</dbReference>
<feature type="compositionally biased region" description="Basic residues" evidence="10">
    <location>
        <begin position="378"/>
        <end position="388"/>
    </location>
</feature>
<keyword evidence="15" id="KW-1185">Reference proteome</keyword>
<keyword evidence="7" id="KW-0624">Polysaccharide degradation</keyword>
<evidence type="ECO:0000256" key="10">
    <source>
        <dbReference type="SAM" id="MobiDB-lite"/>
    </source>
</evidence>
<dbReference type="InterPro" id="IPR001579">
    <property type="entry name" value="Glyco_hydro_18_chit_AS"/>
</dbReference>
<feature type="compositionally biased region" description="Low complexity" evidence="10">
    <location>
        <begin position="183"/>
        <end position="222"/>
    </location>
</feature>
<evidence type="ECO:0000256" key="9">
    <source>
        <dbReference type="RuleBase" id="RU000489"/>
    </source>
</evidence>
<comment type="catalytic activity">
    <reaction evidence="1">
        <text>Random endo-hydrolysis of N-acetyl-beta-D-glucosaminide (1-&gt;4)-beta-linkages in chitin and chitodextrins.</text>
        <dbReference type="EC" id="3.2.1.14"/>
    </reaction>
</comment>
<dbReference type="OrthoDB" id="73875at2759"/>
<evidence type="ECO:0000256" key="6">
    <source>
        <dbReference type="ARBA" id="ARBA00023295"/>
    </source>
</evidence>
<dbReference type="SMART" id="SM00636">
    <property type="entry name" value="Glyco_18"/>
    <property type="match status" value="1"/>
</dbReference>
<dbReference type="GO" id="GO:0008270">
    <property type="term" value="F:zinc ion binding"/>
    <property type="evidence" value="ECO:0007669"/>
    <property type="project" value="InterPro"/>
</dbReference>
<evidence type="ECO:0000256" key="8">
    <source>
        <dbReference type="PROSITE-ProRule" id="PRU00261"/>
    </source>
</evidence>